<gene>
    <name evidence="9" type="primary">yueF</name>
    <name evidence="9" type="ORF">SAE01_00780</name>
</gene>
<feature type="transmembrane region" description="Helical" evidence="8">
    <location>
        <begin position="223"/>
        <end position="246"/>
    </location>
</feature>
<protein>
    <submittedName>
        <fullName evidence="9">UPF0118 membrane protein YueF</fullName>
    </submittedName>
</protein>
<keyword evidence="10" id="KW-1185">Reference proteome</keyword>
<evidence type="ECO:0000256" key="7">
    <source>
        <dbReference type="ARBA" id="ARBA00023136"/>
    </source>
</evidence>
<evidence type="ECO:0000256" key="3">
    <source>
        <dbReference type="ARBA" id="ARBA00022448"/>
    </source>
</evidence>
<feature type="transmembrane region" description="Helical" evidence="8">
    <location>
        <begin position="266"/>
        <end position="287"/>
    </location>
</feature>
<evidence type="ECO:0000256" key="1">
    <source>
        <dbReference type="ARBA" id="ARBA00004651"/>
    </source>
</evidence>
<dbReference type="EMBL" id="BJYT01000001">
    <property type="protein sequence ID" value="GEO07582.1"/>
    <property type="molecule type" value="Genomic_DNA"/>
</dbReference>
<dbReference type="Proteomes" id="UP000321513">
    <property type="component" value="Unassembled WGS sequence"/>
</dbReference>
<evidence type="ECO:0000313" key="10">
    <source>
        <dbReference type="Proteomes" id="UP000321513"/>
    </source>
</evidence>
<keyword evidence="5 8" id="KW-0812">Transmembrane</keyword>
<sequence length="331" mass="36347">MPVADLAEKRLKLPRSASSGLAVILLIVFVSLIVYFVGSQLSDLAQDWPLFKVQFAATLDDIHTWIGKTFHINTAKQIRYVHNATDKMMSASTSMIGATVLSLSSILLFLVFVMIDTFFLLFYRKLIIKFLVAVFAEENSETVYDIVAQVQNIIRKYILGLLLEMAIVAIACCIAFSIIGIKYAVLLGLITGLFNIIPYIGIFTSLVLSTLITIGSAATTTKIVLVMVTIVVMHLIDSNILLPVIVGSKVKINALITLLGVIIGEMFWGIPGMFLSIPVIAIAKVVFDRIESLKPWGLLLGDEKDEEQQGKMPAEVKKEEVVEEANAVKPA</sequence>
<keyword evidence="4" id="KW-1003">Cell membrane</keyword>
<keyword evidence="6 8" id="KW-1133">Transmembrane helix</keyword>
<keyword evidence="7 8" id="KW-0472">Membrane</keyword>
<feature type="transmembrane region" description="Helical" evidence="8">
    <location>
        <begin position="95"/>
        <end position="123"/>
    </location>
</feature>
<dbReference type="PANTHER" id="PTHR21716:SF53">
    <property type="entry name" value="PERMEASE PERM-RELATED"/>
    <property type="match status" value="1"/>
</dbReference>
<accession>A0A512B6J0</accession>
<comment type="caution">
    <text evidence="9">The sequence shown here is derived from an EMBL/GenBank/DDBJ whole genome shotgun (WGS) entry which is preliminary data.</text>
</comment>
<evidence type="ECO:0000256" key="6">
    <source>
        <dbReference type="ARBA" id="ARBA00022989"/>
    </source>
</evidence>
<feature type="transmembrane region" description="Helical" evidence="8">
    <location>
        <begin position="185"/>
        <end position="211"/>
    </location>
</feature>
<comment type="similarity">
    <text evidence="2">Belongs to the autoinducer-2 exporter (AI-2E) (TC 2.A.86) family.</text>
</comment>
<organism evidence="9 10">
    <name type="scientific">Segetibacter aerophilus</name>
    <dbReference type="NCBI Taxonomy" id="670293"/>
    <lineage>
        <taxon>Bacteria</taxon>
        <taxon>Pseudomonadati</taxon>
        <taxon>Bacteroidota</taxon>
        <taxon>Chitinophagia</taxon>
        <taxon>Chitinophagales</taxon>
        <taxon>Chitinophagaceae</taxon>
        <taxon>Segetibacter</taxon>
    </lineage>
</organism>
<evidence type="ECO:0000256" key="4">
    <source>
        <dbReference type="ARBA" id="ARBA00022475"/>
    </source>
</evidence>
<evidence type="ECO:0000256" key="8">
    <source>
        <dbReference type="SAM" id="Phobius"/>
    </source>
</evidence>
<dbReference type="PANTHER" id="PTHR21716">
    <property type="entry name" value="TRANSMEMBRANE PROTEIN"/>
    <property type="match status" value="1"/>
</dbReference>
<dbReference type="AlphaFoldDB" id="A0A512B6J0"/>
<evidence type="ECO:0000256" key="2">
    <source>
        <dbReference type="ARBA" id="ARBA00009773"/>
    </source>
</evidence>
<proteinExistence type="inferred from homology"/>
<dbReference type="Pfam" id="PF01594">
    <property type="entry name" value="AI-2E_transport"/>
    <property type="match status" value="1"/>
</dbReference>
<keyword evidence="3" id="KW-0813">Transport</keyword>
<feature type="transmembrane region" description="Helical" evidence="8">
    <location>
        <begin position="20"/>
        <end position="38"/>
    </location>
</feature>
<comment type="subcellular location">
    <subcellularLocation>
        <location evidence="1">Cell membrane</location>
        <topology evidence="1">Multi-pass membrane protein</topology>
    </subcellularLocation>
</comment>
<reference evidence="9 10" key="1">
    <citation type="submission" date="2019-07" db="EMBL/GenBank/DDBJ databases">
        <title>Whole genome shotgun sequence of Segetibacter aerophilus NBRC 106135.</title>
        <authorList>
            <person name="Hosoyama A."/>
            <person name="Uohara A."/>
            <person name="Ohji S."/>
            <person name="Ichikawa N."/>
        </authorList>
    </citation>
    <scope>NUCLEOTIDE SEQUENCE [LARGE SCALE GENOMIC DNA]</scope>
    <source>
        <strain evidence="9 10">NBRC 106135</strain>
    </source>
</reference>
<dbReference type="InterPro" id="IPR002549">
    <property type="entry name" value="AI-2E-like"/>
</dbReference>
<evidence type="ECO:0000313" key="9">
    <source>
        <dbReference type="EMBL" id="GEO07582.1"/>
    </source>
</evidence>
<evidence type="ECO:0000256" key="5">
    <source>
        <dbReference type="ARBA" id="ARBA00022692"/>
    </source>
</evidence>
<dbReference type="GO" id="GO:0005886">
    <property type="term" value="C:plasma membrane"/>
    <property type="evidence" value="ECO:0007669"/>
    <property type="project" value="UniProtKB-SubCell"/>
</dbReference>
<feature type="transmembrane region" description="Helical" evidence="8">
    <location>
        <begin position="157"/>
        <end position="179"/>
    </location>
</feature>
<name>A0A512B6J0_9BACT</name>